<organism evidence="2 3">
    <name type="scientific">Shewanella sairae</name>
    <dbReference type="NCBI Taxonomy" id="190310"/>
    <lineage>
        <taxon>Bacteria</taxon>
        <taxon>Pseudomonadati</taxon>
        <taxon>Pseudomonadota</taxon>
        <taxon>Gammaproteobacteria</taxon>
        <taxon>Alteromonadales</taxon>
        <taxon>Shewanellaceae</taxon>
        <taxon>Shewanella</taxon>
    </lineage>
</organism>
<sequence length="157" mass="17512">MSEINALKDKINTKTVNLVLLTIATAGIFPLLWLYRNAPIISEETGKQITDNNFIIWIAAFIGLGGVFSADLDPLLALIGSLISLVGSILYIIWGFKAKSALQEYALEKHNLNLELNWFYTLLFTVYYINYCINDLPEDLNKQNSLTPNGNPIESAS</sequence>
<comment type="caution">
    <text evidence="2">The sequence shown here is derived from an EMBL/GenBank/DDBJ whole genome shotgun (WGS) entry which is preliminary data.</text>
</comment>
<keyword evidence="1" id="KW-0472">Membrane</keyword>
<accession>A0ABQ4PR72</accession>
<dbReference type="Proteomes" id="UP000887104">
    <property type="component" value="Unassembled WGS sequence"/>
</dbReference>
<evidence type="ECO:0000313" key="3">
    <source>
        <dbReference type="Proteomes" id="UP000887104"/>
    </source>
</evidence>
<dbReference type="EMBL" id="BPEY01000144">
    <property type="protein sequence ID" value="GIU51984.1"/>
    <property type="molecule type" value="Genomic_DNA"/>
</dbReference>
<evidence type="ECO:0008006" key="4">
    <source>
        <dbReference type="Google" id="ProtNLM"/>
    </source>
</evidence>
<gene>
    <name evidence="2" type="ORF">TUM4438_43440</name>
</gene>
<name>A0ABQ4PR72_9GAMM</name>
<evidence type="ECO:0000256" key="1">
    <source>
        <dbReference type="SAM" id="Phobius"/>
    </source>
</evidence>
<reference evidence="2" key="1">
    <citation type="submission" date="2021-05" db="EMBL/GenBank/DDBJ databases">
        <title>Molecular characterization for Shewanella algae harboring chromosomal blaOXA-55-like strains isolated from clinical and environment sample.</title>
        <authorList>
            <person name="Ohama Y."/>
            <person name="Aoki K."/>
            <person name="Harada S."/>
            <person name="Moriya K."/>
            <person name="Ishii Y."/>
            <person name="Tateda K."/>
        </authorList>
    </citation>
    <scope>NUCLEOTIDE SEQUENCE</scope>
    <source>
        <strain evidence="2">JCM 11563</strain>
    </source>
</reference>
<keyword evidence="1" id="KW-0812">Transmembrane</keyword>
<proteinExistence type="predicted"/>
<feature type="transmembrane region" description="Helical" evidence="1">
    <location>
        <begin position="75"/>
        <end position="96"/>
    </location>
</feature>
<feature type="transmembrane region" description="Helical" evidence="1">
    <location>
        <begin position="16"/>
        <end position="34"/>
    </location>
</feature>
<keyword evidence="1" id="KW-1133">Transmembrane helix</keyword>
<protein>
    <recommendedName>
        <fullName evidence="4">DUF4234 domain-containing protein</fullName>
    </recommendedName>
</protein>
<keyword evidence="3" id="KW-1185">Reference proteome</keyword>
<dbReference type="RefSeq" id="WP_220783304.1">
    <property type="nucleotide sequence ID" value="NZ_BPEY01000144.1"/>
</dbReference>
<evidence type="ECO:0000313" key="2">
    <source>
        <dbReference type="EMBL" id="GIU51984.1"/>
    </source>
</evidence>
<feature type="transmembrane region" description="Helical" evidence="1">
    <location>
        <begin position="54"/>
        <end position="70"/>
    </location>
</feature>
<feature type="transmembrane region" description="Helical" evidence="1">
    <location>
        <begin position="116"/>
        <end position="133"/>
    </location>
</feature>